<accession>A0A849VWL5</accession>
<comment type="caution">
    <text evidence="1">The sequence shown here is derived from an EMBL/GenBank/DDBJ whole genome shotgun (WGS) entry which is preliminary data.</text>
</comment>
<dbReference type="AlphaFoldDB" id="A0A849VWL5"/>
<reference evidence="1 2" key="1">
    <citation type="submission" date="2020-05" db="EMBL/GenBank/DDBJ databases">
        <authorList>
            <person name="Kim M.K."/>
        </authorList>
    </citation>
    <scope>NUCLEOTIDE SEQUENCE [LARGE SCALE GENOMIC DNA]</scope>
    <source>
        <strain evidence="1 2">BT25</strain>
    </source>
</reference>
<keyword evidence="2" id="KW-1185">Reference proteome</keyword>
<sequence length="64" mass="6944">MSNEPTKADLREELARLKDDLAVAEGSQTFGISTEGDSVPGDSAAEVIRRRIDELEEVLNRAGN</sequence>
<organism evidence="1 2">
    <name type="scientific">Phyllobacterium pellucidum</name>
    <dbReference type="NCBI Taxonomy" id="2740464"/>
    <lineage>
        <taxon>Bacteria</taxon>
        <taxon>Pseudomonadati</taxon>
        <taxon>Pseudomonadota</taxon>
        <taxon>Alphaproteobacteria</taxon>
        <taxon>Hyphomicrobiales</taxon>
        <taxon>Phyllobacteriaceae</taxon>
        <taxon>Phyllobacterium</taxon>
    </lineage>
</organism>
<name>A0A849VWL5_9HYPH</name>
<proteinExistence type="predicted"/>
<gene>
    <name evidence="1" type="ORF">HQ945_18285</name>
</gene>
<dbReference type="EMBL" id="JABUMX010000004">
    <property type="protein sequence ID" value="NTS33204.1"/>
    <property type="molecule type" value="Genomic_DNA"/>
</dbReference>
<evidence type="ECO:0000313" key="1">
    <source>
        <dbReference type="EMBL" id="NTS33204.1"/>
    </source>
</evidence>
<dbReference type="Proteomes" id="UP000550508">
    <property type="component" value="Unassembled WGS sequence"/>
</dbReference>
<protein>
    <submittedName>
        <fullName evidence="1">Uncharacterized protein</fullName>
    </submittedName>
</protein>
<evidence type="ECO:0000313" key="2">
    <source>
        <dbReference type="Proteomes" id="UP000550508"/>
    </source>
</evidence>
<dbReference type="RefSeq" id="WP_027232022.1">
    <property type="nucleotide sequence ID" value="NZ_CP088293.1"/>
</dbReference>